<dbReference type="AlphaFoldDB" id="A0A343JCA6"/>
<dbReference type="KEGG" id="cia:BEN51_06610"/>
<evidence type="ECO:0000259" key="1">
    <source>
        <dbReference type="Pfam" id="PF17802"/>
    </source>
</evidence>
<dbReference type="InterPro" id="IPR041033">
    <property type="entry name" value="SpaA_PFL_dom_1"/>
</dbReference>
<sequence length="136" mass="15530">MKIKIDDNLSAKESFIEDEDILNNDFDIDNKDNEAAGTIEVIVKLGNYNGANLKGAKVNLYLLQGISPKLKQSKLTDDDGKVVFDNLDNGCYRVISIVDRKYFEKPIYHTWNEFTVDDENKSTKIIVINRLKTVKK</sequence>
<dbReference type="EMBL" id="CP016786">
    <property type="protein sequence ID" value="ASW43164.1"/>
    <property type="molecule type" value="Genomic_DNA"/>
</dbReference>
<protein>
    <recommendedName>
        <fullName evidence="1">SpaA-like prealbumin fold domain-containing protein</fullName>
    </recommendedName>
</protein>
<dbReference type="Pfam" id="PF17802">
    <property type="entry name" value="SpaA"/>
    <property type="match status" value="1"/>
</dbReference>
<evidence type="ECO:0000313" key="3">
    <source>
        <dbReference type="Proteomes" id="UP000264883"/>
    </source>
</evidence>
<evidence type="ECO:0000313" key="2">
    <source>
        <dbReference type="EMBL" id="ASW43164.1"/>
    </source>
</evidence>
<dbReference type="OrthoDB" id="1936994at2"/>
<gene>
    <name evidence="2" type="ORF">BEN51_06610</name>
</gene>
<accession>A0A343JCA6</accession>
<name>A0A343JCA6_9CLOT</name>
<dbReference type="InterPro" id="IPR013783">
    <property type="entry name" value="Ig-like_fold"/>
</dbReference>
<feature type="domain" description="SpaA-like prealbumin fold" evidence="1">
    <location>
        <begin position="42"/>
        <end position="120"/>
    </location>
</feature>
<dbReference type="SUPFAM" id="SSF117074">
    <property type="entry name" value="Hypothetical protein PA1324"/>
    <property type="match status" value="1"/>
</dbReference>
<dbReference type="Proteomes" id="UP000264883">
    <property type="component" value="Chromosome"/>
</dbReference>
<organism evidence="2 3">
    <name type="scientific">Clostridium isatidis</name>
    <dbReference type="NCBI Taxonomy" id="182773"/>
    <lineage>
        <taxon>Bacteria</taxon>
        <taxon>Bacillati</taxon>
        <taxon>Bacillota</taxon>
        <taxon>Clostridia</taxon>
        <taxon>Eubacteriales</taxon>
        <taxon>Clostridiaceae</taxon>
        <taxon>Clostridium</taxon>
    </lineage>
</organism>
<proteinExistence type="predicted"/>
<dbReference type="Gene3D" id="2.60.40.10">
    <property type="entry name" value="Immunoglobulins"/>
    <property type="match status" value="1"/>
</dbReference>
<reference evidence="2 3" key="1">
    <citation type="submission" date="2016-08" db="EMBL/GenBank/DDBJ databases">
        <title>Complete Genome Sequence Of The Indigo Reducing Clostridium isatidis DSM15098.</title>
        <authorList>
            <person name="Little G.T."/>
            <person name="Minton N.P."/>
        </authorList>
    </citation>
    <scope>NUCLEOTIDE SEQUENCE [LARGE SCALE GENOMIC DNA]</scope>
    <source>
        <strain evidence="2 3">DSM 15098</strain>
    </source>
</reference>
<keyword evidence="3" id="KW-1185">Reference proteome</keyword>
<dbReference type="RefSeq" id="WP_119865301.1">
    <property type="nucleotide sequence ID" value="NZ_CP016786.1"/>
</dbReference>